<reference evidence="2" key="2">
    <citation type="journal article" date="2023" name="IMA Fungus">
        <title>Comparative genomic study of the Penicillium genus elucidates a diverse pangenome and 15 lateral gene transfer events.</title>
        <authorList>
            <person name="Petersen C."/>
            <person name="Sorensen T."/>
            <person name="Nielsen M.R."/>
            <person name="Sondergaard T.E."/>
            <person name="Sorensen J.L."/>
            <person name="Fitzpatrick D.A."/>
            <person name="Frisvad J.C."/>
            <person name="Nielsen K.L."/>
        </authorList>
    </citation>
    <scope>NUCLEOTIDE SEQUENCE</scope>
    <source>
        <strain evidence="2">IBT 35673</strain>
    </source>
</reference>
<dbReference type="Proteomes" id="UP001147695">
    <property type="component" value="Unassembled WGS sequence"/>
</dbReference>
<feature type="compositionally biased region" description="Low complexity" evidence="1">
    <location>
        <begin position="92"/>
        <end position="111"/>
    </location>
</feature>
<organism evidence="2 3">
    <name type="scientific">Penicillium brevicompactum</name>
    <dbReference type="NCBI Taxonomy" id="5074"/>
    <lineage>
        <taxon>Eukaryota</taxon>
        <taxon>Fungi</taxon>
        <taxon>Dikarya</taxon>
        <taxon>Ascomycota</taxon>
        <taxon>Pezizomycotina</taxon>
        <taxon>Eurotiomycetes</taxon>
        <taxon>Eurotiomycetidae</taxon>
        <taxon>Eurotiales</taxon>
        <taxon>Aspergillaceae</taxon>
        <taxon>Penicillium</taxon>
    </lineage>
</organism>
<sequence length="161" mass="16568">MVKMPGVPPDALKQVKKGLKRLFSRKKKNQNPEGSSEHGSTGNPEAGGPATDPKAGMLTPIHCRFDGSKSALASVEKTPLLTIPDSAKPEKSTSATAAPAVTTAPTTESAPVQPHDPAVTIVEPGKPVTDNTSQSEFPAAEAEPSSVKPVEPASKTDAPAQ</sequence>
<feature type="region of interest" description="Disordered" evidence="1">
    <location>
        <begin position="80"/>
        <end position="161"/>
    </location>
</feature>
<dbReference type="EMBL" id="JAPZBQ010000001">
    <property type="protein sequence ID" value="KAJ5352137.1"/>
    <property type="molecule type" value="Genomic_DNA"/>
</dbReference>
<evidence type="ECO:0000313" key="2">
    <source>
        <dbReference type="EMBL" id="KAJ5352137.1"/>
    </source>
</evidence>
<proteinExistence type="predicted"/>
<protein>
    <submittedName>
        <fullName evidence="2">Uncharacterized protein</fullName>
    </submittedName>
</protein>
<dbReference type="AlphaFoldDB" id="A0A9W9UP72"/>
<comment type="caution">
    <text evidence="2">The sequence shown here is derived from an EMBL/GenBank/DDBJ whole genome shotgun (WGS) entry which is preliminary data.</text>
</comment>
<reference evidence="2" key="1">
    <citation type="submission" date="2022-12" db="EMBL/GenBank/DDBJ databases">
        <authorList>
            <person name="Petersen C."/>
        </authorList>
    </citation>
    <scope>NUCLEOTIDE SEQUENCE</scope>
    <source>
        <strain evidence="2">IBT 35673</strain>
    </source>
</reference>
<feature type="region of interest" description="Disordered" evidence="1">
    <location>
        <begin position="1"/>
        <end position="62"/>
    </location>
</feature>
<evidence type="ECO:0000256" key="1">
    <source>
        <dbReference type="SAM" id="MobiDB-lite"/>
    </source>
</evidence>
<gene>
    <name evidence="2" type="ORF">N7452_001111</name>
</gene>
<evidence type="ECO:0000313" key="3">
    <source>
        <dbReference type="Proteomes" id="UP001147695"/>
    </source>
</evidence>
<feature type="compositionally biased region" description="Basic residues" evidence="1">
    <location>
        <begin position="14"/>
        <end position="29"/>
    </location>
</feature>
<feature type="compositionally biased region" description="Polar residues" evidence="1">
    <location>
        <begin position="31"/>
        <end position="43"/>
    </location>
</feature>
<name>A0A9W9UP72_PENBR</name>
<accession>A0A9W9UP72</accession>